<name>A0A151QL44_CAJCA</name>
<dbReference type="AlphaFoldDB" id="A0A151QL44"/>
<reference evidence="2" key="1">
    <citation type="journal article" date="2012" name="Nat. Biotechnol.">
        <title>Draft genome sequence of pigeonpea (Cajanus cajan), an orphan legume crop of resource-poor farmers.</title>
        <authorList>
            <person name="Varshney R.K."/>
            <person name="Chen W."/>
            <person name="Li Y."/>
            <person name="Bharti A.K."/>
            <person name="Saxena R.K."/>
            <person name="Schlueter J.A."/>
            <person name="Donoghue M.T."/>
            <person name="Azam S."/>
            <person name="Fan G."/>
            <person name="Whaley A.M."/>
            <person name="Farmer A.D."/>
            <person name="Sheridan J."/>
            <person name="Iwata A."/>
            <person name="Tuteja R."/>
            <person name="Penmetsa R.V."/>
            <person name="Wu W."/>
            <person name="Upadhyaya H.D."/>
            <person name="Yang S.P."/>
            <person name="Shah T."/>
            <person name="Saxena K.B."/>
            <person name="Michael T."/>
            <person name="McCombie W.R."/>
            <person name="Yang B."/>
            <person name="Zhang G."/>
            <person name="Yang H."/>
            <person name="Wang J."/>
            <person name="Spillane C."/>
            <person name="Cook D.R."/>
            <person name="May G.D."/>
            <person name="Xu X."/>
            <person name="Jackson S.A."/>
        </authorList>
    </citation>
    <scope>NUCLEOTIDE SEQUENCE [LARGE SCALE GENOMIC DNA]</scope>
</reference>
<feature type="region of interest" description="Disordered" evidence="1">
    <location>
        <begin position="71"/>
        <end position="131"/>
    </location>
</feature>
<evidence type="ECO:0000313" key="2">
    <source>
        <dbReference type="EMBL" id="KYP31008.1"/>
    </source>
</evidence>
<dbReference type="Gramene" id="C.cajan_46937.t">
    <property type="protein sequence ID" value="C.cajan_46937.t.cds1"/>
    <property type="gene ID" value="C.cajan_46937"/>
</dbReference>
<evidence type="ECO:0000256" key="1">
    <source>
        <dbReference type="SAM" id="MobiDB-lite"/>
    </source>
</evidence>
<accession>A0A151QL44</accession>
<dbReference type="EMBL" id="KQ486713">
    <property type="protein sequence ID" value="KYP31008.1"/>
    <property type="molecule type" value="Genomic_DNA"/>
</dbReference>
<proteinExistence type="predicted"/>
<evidence type="ECO:0000313" key="3">
    <source>
        <dbReference type="Proteomes" id="UP000075243"/>
    </source>
</evidence>
<feature type="compositionally biased region" description="Basic and acidic residues" evidence="1">
    <location>
        <begin position="99"/>
        <end position="112"/>
    </location>
</feature>
<feature type="compositionally biased region" description="Pro residues" evidence="1">
    <location>
        <begin position="122"/>
        <end position="131"/>
    </location>
</feature>
<gene>
    <name evidence="2" type="ORF">KK1_049279</name>
</gene>
<sequence>MENFVTNQKQTNDSMANSIQNLAVKVENITLHNKMLENQIAQLMPSSNNSPGKFPGKTVANPAENVNAVTLRSGKKLDRPVSNQNDNIEIDEDASPMVEKPEKERLEKEKVSSSKPQTVYRPPIPFPQRLF</sequence>
<dbReference type="Proteomes" id="UP000075243">
    <property type="component" value="Unassembled WGS sequence"/>
</dbReference>
<keyword evidence="3" id="KW-1185">Reference proteome</keyword>
<organism evidence="2 3">
    <name type="scientific">Cajanus cajan</name>
    <name type="common">Pigeon pea</name>
    <name type="synonym">Cajanus indicus</name>
    <dbReference type="NCBI Taxonomy" id="3821"/>
    <lineage>
        <taxon>Eukaryota</taxon>
        <taxon>Viridiplantae</taxon>
        <taxon>Streptophyta</taxon>
        <taxon>Embryophyta</taxon>
        <taxon>Tracheophyta</taxon>
        <taxon>Spermatophyta</taxon>
        <taxon>Magnoliopsida</taxon>
        <taxon>eudicotyledons</taxon>
        <taxon>Gunneridae</taxon>
        <taxon>Pentapetalae</taxon>
        <taxon>rosids</taxon>
        <taxon>fabids</taxon>
        <taxon>Fabales</taxon>
        <taxon>Fabaceae</taxon>
        <taxon>Papilionoideae</taxon>
        <taxon>50 kb inversion clade</taxon>
        <taxon>NPAAA clade</taxon>
        <taxon>indigoferoid/millettioid clade</taxon>
        <taxon>Phaseoleae</taxon>
        <taxon>Cajanus</taxon>
    </lineage>
</organism>
<protein>
    <submittedName>
        <fullName evidence="2">Uncharacterized protein</fullName>
    </submittedName>
</protein>